<evidence type="ECO:0000313" key="12">
    <source>
        <dbReference type="EMBL" id="RYN44615.1"/>
    </source>
</evidence>
<evidence type="ECO:0008006" key="14">
    <source>
        <dbReference type="Google" id="ProtNLM"/>
    </source>
</evidence>
<evidence type="ECO:0000256" key="3">
    <source>
        <dbReference type="ARBA" id="ARBA00022454"/>
    </source>
</evidence>
<dbReference type="InterPro" id="IPR011515">
    <property type="entry name" value="Shugoshin_C"/>
</dbReference>
<accession>A0A4Q4M5P6</accession>
<evidence type="ECO:0000256" key="5">
    <source>
        <dbReference type="ARBA" id="ARBA00022829"/>
    </source>
</evidence>
<evidence type="ECO:0000313" key="13">
    <source>
        <dbReference type="Proteomes" id="UP000292402"/>
    </source>
</evidence>
<feature type="region of interest" description="Disordered" evidence="9">
    <location>
        <begin position="462"/>
        <end position="567"/>
    </location>
</feature>
<keyword evidence="3" id="KW-0158">Chromosome</keyword>
<dbReference type="GO" id="GO:0005634">
    <property type="term" value="C:nucleus"/>
    <property type="evidence" value="ECO:0007669"/>
    <property type="project" value="InterPro"/>
</dbReference>
<keyword evidence="4" id="KW-0132">Cell division</keyword>
<proteinExistence type="inferred from homology"/>
<comment type="subcellular location">
    <subcellularLocation>
        <location evidence="1">Chromosome</location>
        <location evidence="1">Centromere</location>
    </subcellularLocation>
</comment>
<keyword evidence="8" id="KW-0137">Centromere</keyword>
<name>A0A4Q4M5P6_9PLEO</name>
<feature type="compositionally biased region" description="Polar residues" evidence="9">
    <location>
        <begin position="530"/>
        <end position="542"/>
    </location>
</feature>
<feature type="domain" description="Shugoshin C-terminal" evidence="10">
    <location>
        <begin position="425"/>
        <end position="448"/>
    </location>
</feature>
<comment type="caution">
    <text evidence="12">The sequence shown here is derived from an EMBL/GenBank/DDBJ whole genome shotgun (WGS) entry which is preliminary data.</text>
</comment>
<evidence type="ECO:0000256" key="7">
    <source>
        <dbReference type="ARBA" id="ARBA00023306"/>
    </source>
</evidence>
<keyword evidence="7" id="KW-0131">Cell cycle</keyword>
<dbReference type="AlphaFoldDB" id="A0A4Q4M5P6"/>
<evidence type="ECO:0000256" key="2">
    <source>
        <dbReference type="ARBA" id="ARBA00010845"/>
    </source>
</evidence>
<feature type="region of interest" description="Disordered" evidence="9">
    <location>
        <begin position="591"/>
        <end position="745"/>
    </location>
</feature>
<evidence type="ECO:0000259" key="11">
    <source>
        <dbReference type="Pfam" id="PF07558"/>
    </source>
</evidence>
<evidence type="ECO:0000256" key="1">
    <source>
        <dbReference type="ARBA" id="ARBA00004584"/>
    </source>
</evidence>
<feature type="compositionally biased region" description="Polar residues" evidence="9">
    <location>
        <begin position="393"/>
        <end position="403"/>
    </location>
</feature>
<feature type="compositionally biased region" description="Basic and acidic residues" evidence="9">
    <location>
        <begin position="328"/>
        <end position="343"/>
    </location>
</feature>
<protein>
    <recommendedName>
        <fullName evidence="14">Shugoshin C-terminal domain-containing protein</fullName>
    </recommendedName>
</protein>
<organism evidence="12 13">
    <name type="scientific">Alternaria tenuissima</name>
    <dbReference type="NCBI Taxonomy" id="119927"/>
    <lineage>
        <taxon>Eukaryota</taxon>
        <taxon>Fungi</taxon>
        <taxon>Dikarya</taxon>
        <taxon>Ascomycota</taxon>
        <taxon>Pezizomycotina</taxon>
        <taxon>Dothideomycetes</taxon>
        <taxon>Pleosporomycetidae</taxon>
        <taxon>Pleosporales</taxon>
        <taxon>Pleosporineae</taxon>
        <taxon>Pleosporaceae</taxon>
        <taxon>Alternaria</taxon>
        <taxon>Alternaria sect. Alternaria</taxon>
        <taxon>Alternaria alternata complex</taxon>
    </lineage>
</organism>
<evidence type="ECO:0000256" key="8">
    <source>
        <dbReference type="ARBA" id="ARBA00023328"/>
    </source>
</evidence>
<feature type="compositionally biased region" description="Basic and acidic residues" evidence="9">
    <location>
        <begin position="633"/>
        <end position="643"/>
    </location>
</feature>
<dbReference type="EMBL" id="PDXA01000040">
    <property type="protein sequence ID" value="RYN44615.1"/>
    <property type="molecule type" value="Genomic_DNA"/>
</dbReference>
<dbReference type="Pfam" id="PF07557">
    <property type="entry name" value="Shugoshin_C"/>
    <property type="match status" value="1"/>
</dbReference>
<reference evidence="13" key="1">
    <citation type="journal article" date="2019" name="bioRxiv">
        <title>Genomics, evolutionary history and diagnostics of the Alternaria alternata species group including apple and Asian pear pathotypes.</title>
        <authorList>
            <person name="Armitage A.D."/>
            <person name="Cockerton H.M."/>
            <person name="Sreenivasaprasad S."/>
            <person name="Woodhall J.W."/>
            <person name="Lane C.R."/>
            <person name="Harrison R.J."/>
            <person name="Clarkson J.P."/>
        </authorList>
    </citation>
    <scope>NUCLEOTIDE SEQUENCE [LARGE SCALE GENOMIC DNA]</scope>
    <source>
        <strain evidence="13">FERA 1082</strain>
    </source>
</reference>
<dbReference type="GO" id="GO:0045132">
    <property type="term" value="P:meiotic chromosome segregation"/>
    <property type="evidence" value="ECO:0007669"/>
    <property type="project" value="InterPro"/>
</dbReference>
<keyword evidence="5" id="KW-0159">Chromosome partition</keyword>
<dbReference type="Proteomes" id="UP000292402">
    <property type="component" value="Unassembled WGS sequence"/>
</dbReference>
<keyword evidence="6" id="KW-0175">Coiled coil</keyword>
<feature type="compositionally biased region" description="Basic and acidic residues" evidence="9">
    <location>
        <begin position="717"/>
        <end position="726"/>
    </location>
</feature>
<feature type="compositionally biased region" description="Polar residues" evidence="9">
    <location>
        <begin position="593"/>
        <end position="606"/>
    </location>
</feature>
<sequence length="745" mass="81047">MARLNEPPIAPQPSTDSIEALKRRFLRQNRELAKTNSIQSIRIRSLETDCSRLLAENLALREQVLNLHNTIESRPALDQIDVVKTQLEAKLSELGSLVAGLSQSRGGHEKDAGRRKSQMTAKRKSGEERQWRSGLGLQEVENGMLPTITEDKYYPRRTMGADELQQVLEDPDSQSPDIGPPPVARFEDEDPIGFDPSPAVEEQREEAGDEGEPALSVNLETRKKRRESGPKLNIRRVSLFESPEEAEETATKPLRTGAKRKFSVQEDEEVSQAKGDAFRFSRRNISGAPGIETSSSESKPSSLDRLPVLSAKPVNTDPILSPKKHRSSNQDKPEKPEKPEKPASKTRSRPRLNITRNTTPDLPLIPMPEPVPTAEIILDSLPPKTPAVDTILSPPSTEPSTQRPDNKDTPPPGDLSSADQTGQAGRPGRRARPQVSYKEPSLNVKMRRPDAKLVDAVVDRRTSVETQHVPSTLVKRDADGEISWKPVSVVSQPRGEEEAEAGSPLRQKLDRNQDSKASPASFEPEERSTTSKAISALITETSTAKRRVSSSTAGSASELAIAKPVDLPLPNKDTIAVEQEPKEKDSLAVFDFTDSSPADPTTNPRTRVNELAKAARSARRHSAMPASSTSTSLEERKAERGRVEGALPSLHKRTGSGNVKNSSSTSSLGRSTSANGIARGTSSARTAGVKEKRLTDTASVPAGASTADVRANADGAESIKVRDGGRETSTLRAERAASRRKSMML</sequence>
<feature type="compositionally biased region" description="Low complexity" evidence="9">
    <location>
        <begin position="655"/>
        <end position="673"/>
    </location>
</feature>
<dbReference type="GO" id="GO:0051301">
    <property type="term" value="P:cell division"/>
    <property type="evidence" value="ECO:0007669"/>
    <property type="project" value="UniProtKB-KW"/>
</dbReference>
<feature type="domain" description="Shugoshin N-terminal coiled-coil" evidence="11">
    <location>
        <begin position="21"/>
        <end position="65"/>
    </location>
</feature>
<gene>
    <name evidence="12" type="ORF">AA0114_g9824</name>
</gene>
<feature type="region of interest" description="Disordered" evidence="9">
    <location>
        <begin position="168"/>
        <end position="449"/>
    </location>
</feature>
<evidence type="ECO:0000256" key="6">
    <source>
        <dbReference type="ARBA" id="ARBA00023054"/>
    </source>
</evidence>
<evidence type="ECO:0000259" key="10">
    <source>
        <dbReference type="Pfam" id="PF07557"/>
    </source>
</evidence>
<comment type="similarity">
    <text evidence="2">Belongs to the shugoshin family.</text>
</comment>
<dbReference type="InterPro" id="IPR011516">
    <property type="entry name" value="Shugoshin_N"/>
</dbReference>
<evidence type="ECO:0000256" key="4">
    <source>
        <dbReference type="ARBA" id="ARBA00022618"/>
    </source>
</evidence>
<feature type="region of interest" description="Disordered" evidence="9">
    <location>
        <begin position="102"/>
        <end position="131"/>
    </location>
</feature>
<evidence type="ECO:0000256" key="9">
    <source>
        <dbReference type="SAM" id="MobiDB-lite"/>
    </source>
</evidence>
<dbReference type="Pfam" id="PF07558">
    <property type="entry name" value="Shugoshin_N"/>
    <property type="match status" value="1"/>
</dbReference>
<dbReference type="GO" id="GO:0000779">
    <property type="term" value="C:condensed chromosome, centromeric region"/>
    <property type="evidence" value="ECO:0007669"/>
    <property type="project" value="UniProtKB-ARBA"/>
</dbReference>